<gene>
    <name evidence="1" type="ORF">G3O08_15205</name>
</gene>
<reference evidence="1 2" key="1">
    <citation type="submission" date="2020-02" db="EMBL/GenBank/DDBJ databases">
        <title>Out from the shadows clarifying the taxonomy of the family Cryomorphaceae and related taxa by utilizing the GTDB taxonomic framework.</title>
        <authorList>
            <person name="Bowman J.P."/>
        </authorList>
    </citation>
    <scope>NUCLEOTIDE SEQUENCE [LARGE SCALE GENOMIC DNA]</scope>
    <source>
        <strain evidence="1 2">QSSC 1-22</strain>
    </source>
</reference>
<comment type="caution">
    <text evidence="1">The sequence shown here is derived from an EMBL/GenBank/DDBJ whole genome shotgun (WGS) entry which is preliminary data.</text>
</comment>
<organism evidence="1 2">
    <name type="scientific">Cryomorpha ignava</name>
    <dbReference type="NCBI Taxonomy" id="101383"/>
    <lineage>
        <taxon>Bacteria</taxon>
        <taxon>Pseudomonadati</taxon>
        <taxon>Bacteroidota</taxon>
        <taxon>Flavobacteriia</taxon>
        <taxon>Flavobacteriales</taxon>
        <taxon>Cryomorphaceae</taxon>
        <taxon>Cryomorpha</taxon>
    </lineage>
</organism>
<keyword evidence="2" id="KW-1185">Reference proteome</keyword>
<proteinExistence type="predicted"/>
<accession>A0A7K3WT29</accession>
<protein>
    <submittedName>
        <fullName evidence="1">Uncharacterized protein</fullName>
    </submittedName>
</protein>
<evidence type="ECO:0000313" key="2">
    <source>
        <dbReference type="Proteomes" id="UP000486602"/>
    </source>
</evidence>
<dbReference type="Proteomes" id="UP000486602">
    <property type="component" value="Unassembled WGS sequence"/>
</dbReference>
<name>A0A7K3WT29_9FLAO</name>
<dbReference type="AlphaFoldDB" id="A0A7K3WT29"/>
<dbReference type="RefSeq" id="WP_163286244.1">
    <property type="nucleotide sequence ID" value="NZ_JAAGVY010000034.1"/>
</dbReference>
<evidence type="ECO:0000313" key="1">
    <source>
        <dbReference type="EMBL" id="NEN24849.1"/>
    </source>
</evidence>
<sequence>MNNLADASRYINSFPRPNGLNTHSWRAIKKLALYAWDCHFSQRRFEHRINFLCKDFYLMIRNPEGQFIVPETFSYDTEL</sequence>
<dbReference type="EMBL" id="JAAGVY010000034">
    <property type="protein sequence ID" value="NEN24849.1"/>
    <property type="molecule type" value="Genomic_DNA"/>
</dbReference>